<dbReference type="InterPro" id="IPR012337">
    <property type="entry name" value="RNaseH-like_sf"/>
</dbReference>
<dbReference type="Pfam" id="PF09159">
    <property type="entry name" value="Ydc2-catalyt"/>
    <property type="match status" value="1"/>
</dbReference>
<accession>A0A8H7Z7S3</accession>
<sequence>MNKQQITNLTKSLHHNKIPILNDIALHCGSPILGTTKASRIEGIIAQYHLYLTQWHNLTHRSTLSIDIGIKNFSYCKTTTNTSATASSSNWPVIITHWEKLNLDSKYGSTYKPLLHQDTVLDTKRYLNHITNNLIEDVLLPHSTNVKIMEIQRTRSNNNAKTLPTILTNHTLENLLIAKMYPCLVVPMTSMKLIHFWLYRFITKSSTLKLKKTNKIIRRDLILGWFGKLYQLDTIHSGDSIRKSSGLTTNELVEHLGLPKGDKTDDLIDSLLYNLCINCQINHLQQFHKYIQQGGNMIDFVEDANQFHLDLIQPVVEKYGLEIK</sequence>
<reference evidence="2 3" key="1">
    <citation type="submission" date="2020-12" db="EMBL/GenBank/DDBJ databases">
        <title>Effect of drift, selection, and recombination on the evolution of hybrid genomes in Candida yeast pathogens.</title>
        <authorList>
            <person name="Mixao V."/>
            <person name="Ksiezopolska E."/>
            <person name="Saus E."/>
            <person name="Boekhout T."/>
            <person name="Gacser A."/>
            <person name="Gabaldon T."/>
        </authorList>
    </citation>
    <scope>NUCLEOTIDE SEQUENCE [LARGE SCALE GENOMIC DNA]</scope>
    <source>
        <strain evidence="2 3">BP57</strain>
    </source>
</reference>
<dbReference type="GO" id="GO:0000402">
    <property type="term" value="F:crossed form four-way junction DNA binding"/>
    <property type="evidence" value="ECO:0007669"/>
    <property type="project" value="TreeGrafter"/>
</dbReference>
<dbReference type="RefSeq" id="XP_067545933.1">
    <property type="nucleotide sequence ID" value="XM_067694735.1"/>
</dbReference>
<organism evidence="2 3">
    <name type="scientific">Candida metapsilosis</name>
    <dbReference type="NCBI Taxonomy" id="273372"/>
    <lineage>
        <taxon>Eukaryota</taxon>
        <taxon>Fungi</taxon>
        <taxon>Dikarya</taxon>
        <taxon>Ascomycota</taxon>
        <taxon>Saccharomycotina</taxon>
        <taxon>Pichiomycetes</taxon>
        <taxon>Debaryomycetaceae</taxon>
        <taxon>Candida/Lodderomyces clade</taxon>
        <taxon>Candida</taxon>
    </lineage>
</organism>
<dbReference type="PANTHER" id="PTHR28072:SF1">
    <property type="entry name" value="CRUCIFORM CUTTING ENDONUCLEASE 1, MITOCHONDRIAL-RELATED"/>
    <property type="match status" value="1"/>
</dbReference>
<evidence type="ECO:0000313" key="3">
    <source>
        <dbReference type="Proteomes" id="UP000669133"/>
    </source>
</evidence>
<dbReference type="GO" id="GO:0004520">
    <property type="term" value="F:DNA endonuclease activity"/>
    <property type="evidence" value="ECO:0007669"/>
    <property type="project" value="TreeGrafter"/>
</dbReference>
<name>A0A8H7Z7S3_9ASCO</name>
<dbReference type="Gene3D" id="3.30.420.10">
    <property type="entry name" value="Ribonuclease H-like superfamily/Ribonuclease H"/>
    <property type="match status" value="1"/>
</dbReference>
<dbReference type="EMBL" id="JAEOAQ010000008">
    <property type="protein sequence ID" value="KAG5416817.1"/>
    <property type="molecule type" value="Genomic_DNA"/>
</dbReference>
<proteinExistence type="predicted"/>
<dbReference type="InterPro" id="IPR015242">
    <property type="entry name" value="Ydc2_cat"/>
</dbReference>
<evidence type="ECO:0000259" key="1">
    <source>
        <dbReference type="Pfam" id="PF09159"/>
    </source>
</evidence>
<dbReference type="GO" id="GO:0070336">
    <property type="term" value="F:flap-structured DNA binding"/>
    <property type="evidence" value="ECO:0007669"/>
    <property type="project" value="TreeGrafter"/>
</dbReference>
<keyword evidence="3" id="KW-1185">Reference proteome</keyword>
<dbReference type="OrthoDB" id="5552842at2759"/>
<dbReference type="PANTHER" id="PTHR28072">
    <property type="entry name" value="CRUCIFORM CUTTING ENDONUCLEASE 1, MITOCHONDRIAL-RELATED"/>
    <property type="match status" value="1"/>
</dbReference>
<comment type="caution">
    <text evidence="2">The sequence shown here is derived from an EMBL/GenBank/DDBJ whole genome shotgun (WGS) entry which is preliminary data.</text>
</comment>
<dbReference type="SUPFAM" id="SSF53098">
    <property type="entry name" value="Ribonuclease H-like"/>
    <property type="match status" value="1"/>
</dbReference>
<dbReference type="Proteomes" id="UP000669133">
    <property type="component" value="Unassembled WGS sequence"/>
</dbReference>
<evidence type="ECO:0000313" key="2">
    <source>
        <dbReference type="EMBL" id="KAG5416817.1"/>
    </source>
</evidence>
<gene>
    <name evidence="2" type="ORF">I9W82_005547</name>
</gene>
<feature type="domain" description="Mitochondrial resolvase Ydc2 catalytic" evidence="1">
    <location>
        <begin position="64"/>
        <end position="287"/>
    </location>
</feature>
<dbReference type="InterPro" id="IPR036397">
    <property type="entry name" value="RNaseH_sf"/>
</dbReference>
<dbReference type="GO" id="GO:0000403">
    <property type="term" value="F:Y-form DNA binding"/>
    <property type="evidence" value="ECO:0007669"/>
    <property type="project" value="TreeGrafter"/>
</dbReference>
<protein>
    <submittedName>
        <fullName evidence="2">CCE1</fullName>
    </submittedName>
</protein>
<dbReference type="GeneID" id="93654176"/>
<dbReference type="GO" id="GO:0005739">
    <property type="term" value="C:mitochondrion"/>
    <property type="evidence" value="ECO:0007669"/>
    <property type="project" value="TreeGrafter"/>
</dbReference>
<dbReference type="InterPro" id="IPR039197">
    <property type="entry name" value="Mrs1/Cce1"/>
</dbReference>
<dbReference type="AlphaFoldDB" id="A0A8H7Z7S3"/>